<dbReference type="Proteomes" id="UP000185596">
    <property type="component" value="Unassembled WGS sequence"/>
</dbReference>
<dbReference type="AlphaFoldDB" id="A0A1Q8CL96"/>
<dbReference type="OrthoDB" id="8882959at2"/>
<keyword evidence="3 5" id="KW-1133">Transmembrane helix</keyword>
<evidence type="ECO:0000256" key="4">
    <source>
        <dbReference type="ARBA" id="ARBA00023136"/>
    </source>
</evidence>
<keyword evidence="4 5" id="KW-0472">Membrane</keyword>
<evidence type="ECO:0000256" key="5">
    <source>
        <dbReference type="SAM" id="Phobius"/>
    </source>
</evidence>
<evidence type="ECO:0000313" key="8">
    <source>
        <dbReference type="Proteomes" id="UP000185596"/>
    </source>
</evidence>
<feature type="domain" description="VWFA" evidence="6">
    <location>
        <begin position="90"/>
        <end position="287"/>
    </location>
</feature>
<dbReference type="EMBL" id="MSIE01000045">
    <property type="protein sequence ID" value="OLF15133.1"/>
    <property type="molecule type" value="Genomic_DNA"/>
</dbReference>
<dbReference type="STRING" id="1912961.BU204_23865"/>
<dbReference type="Pfam" id="PF13519">
    <property type="entry name" value="VWA_2"/>
    <property type="match status" value="1"/>
</dbReference>
<dbReference type="InterPro" id="IPR050768">
    <property type="entry name" value="UPF0353/GerABKA_families"/>
</dbReference>
<proteinExistence type="predicted"/>
<name>A0A1Q8CL96_9PSEU</name>
<sequence>MTFHDFAAPWWFLLLVVVAAIVAGYVVVQRMRHRRTMRFTNLELLERVVPKRQGWIRHVPAVVLVIALMLLTTAMAGPTAEQRVPRNRATVMLVIDVSLSMEATDVKPTRLRAAQDAAKDFVTGLTPGINLGLIAFAGTATVLVSPTTDRDSVANAINNLRLAESTATGEAIFAALQAIDGFAQVISGVEGAPPARIVLMTDGKQTIPTDDGNAPRGAFTAARAAAEAEVPVSTISFGTENGQVTIDGKTQPVPVDDASMREIARLSGGEFYRAATADQLHRVYDTLGEQIGYETKDADASRPWLMLGTLAALAAAGSALLIGQRLP</sequence>
<feature type="transmembrane region" description="Helical" evidence="5">
    <location>
        <begin position="55"/>
        <end position="77"/>
    </location>
</feature>
<protein>
    <recommendedName>
        <fullName evidence="6">VWFA domain-containing protein</fullName>
    </recommendedName>
</protein>
<feature type="transmembrane region" description="Helical" evidence="5">
    <location>
        <begin position="6"/>
        <end position="28"/>
    </location>
</feature>
<dbReference type="Gene3D" id="3.40.50.410">
    <property type="entry name" value="von Willebrand factor, type A domain"/>
    <property type="match status" value="1"/>
</dbReference>
<dbReference type="SUPFAM" id="SSF53300">
    <property type="entry name" value="vWA-like"/>
    <property type="match status" value="1"/>
</dbReference>
<dbReference type="PANTHER" id="PTHR22550:SF5">
    <property type="entry name" value="LEUCINE ZIPPER PROTEIN 4"/>
    <property type="match status" value="1"/>
</dbReference>
<evidence type="ECO:0000256" key="1">
    <source>
        <dbReference type="ARBA" id="ARBA00022475"/>
    </source>
</evidence>
<comment type="caution">
    <text evidence="7">The sequence shown here is derived from an EMBL/GenBank/DDBJ whole genome shotgun (WGS) entry which is preliminary data.</text>
</comment>
<dbReference type="Pfam" id="PF07584">
    <property type="entry name" value="BatA"/>
    <property type="match status" value="1"/>
</dbReference>
<keyword evidence="8" id="KW-1185">Reference proteome</keyword>
<keyword evidence="1" id="KW-1003">Cell membrane</keyword>
<evidence type="ECO:0000256" key="3">
    <source>
        <dbReference type="ARBA" id="ARBA00022989"/>
    </source>
</evidence>
<evidence type="ECO:0000259" key="6">
    <source>
        <dbReference type="PROSITE" id="PS50234"/>
    </source>
</evidence>
<dbReference type="PROSITE" id="PS50234">
    <property type="entry name" value="VWFA"/>
    <property type="match status" value="1"/>
</dbReference>
<reference evidence="7 8" key="1">
    <citation type="submission" date="2016-12" db="EMBL/GenBank/DDBJ databases">
        <title>The draft genome sequence of Actinophytocola sp. 11-183.</title>
        <authorList>
            <person name="Wang W."/>
            <person name="Yuan L."/>
        </authorList>
    </citation>
    <scope>NUCLEOTIDE SEQUENCE [LARGE SCALE GENOMIC DNA]</scope>
    <source>
        <strain evidence="7 8">11-183</strain>
    </source>
</reference>
<organism evidence="7 8">
    <name type="scientific">Actinophytocola xanthii</name>
    <dbReference type="NCBI Taxonomy" id="1912961"/>
    <lineage>
        <taxon>Bacteria</taxon>
        <taxon>Bacillati</taxon>
        <taxon>Actinomycetota</taxon>
        <taxon>Actinomycetes</taxon>
        <taxon>Pseudonocardiales</taxon>
        <taxon>Pseudonocardiaceae</taxon>
    </lineage>
</organism>
<feature type="transmembrane region" description="Helical" evidence="5">
    <location>
        <begin position="304"/>
        <end position="323"/>
    </location>
</feature>
<dbReference type="NCBIfam" id="NF010238">
    <property type="entry name" value="PRK13685.1"/>
    <property type="match status" value="1"/>
</dbReference>
<dbReference type="InterPro" id="IPR024163">
    <property type="entry name" value="Aerotolerance_reg_N"/>
</dbReference>
<dbReference type="InterPro" id="IPR002035">
    <property type="entry name" value="VWF_A"/>
</dbReference>
<evidence type="ECO:0000313" key="7">
    <source>
        <dbReference type="EMBL" id="OLF15133.1"/>
    </source>
</evidence>
<dbReference type="PANTHER" id="PTHR22550">
    <property type="entry name" value="SPORE GERMINATION PROTEIN"/>
    <property type="match status" value="1"/>
</dbReference>
<dbReference type="InterPro" id="IPR036465">
    <property type="entry name" value="vWFA_dom_sf"/>
</dbReference>
<keyword evidence="2 5" id="KW-0812">Transmembrane</keyword>
<evidence type="ECO:0000256" key="2">
    <source>
        <dbReference type="ARBA" id="ARBA00022692"/>
    </source>
</evidence>
<dbReference type="SMART" id="SM00327">
    <property type="entry name" value="VWA"/>
    <property type="match status" value="1"/>
</dbReference>
<accession>A0A1Q8CL96</accession>
<gene>
    <name evidence="7" type="ORF">BU204_23865</name>
</gene>